<reference evidence="2" key="1">
    <citation type="submission" date="2021-07" db="EMBL/GenBank/DDBJ databases">
        <title>Complete genome sequencing of a Clostridium isolate.</title>
        <authorList>
            <person name="Ueki A."/>
            <person name="Tonouchi A."/>
        </authorList>
    </citation>
    <scope>NUCLEOTIDE SEQUENCE [LARGE SCALE GENOMIC DNA]</scope>
    <source>
        <strain evidence="2">C5S11</strain>
    </source>
</reference>
<accession>A0ABM7T9Y5</accession>
<dbReference type="PANTHER" id="PTHR39431:SF1">
    <property type="entry name" value="FRPA_C-RELATED PROTEIN"/>
    <property type="match status" value="1"/>
</dbReference>
<dbReference type="PANTHER" id="PTHR39431">
    <property type="entry name" value="FRPA/C-RELATED PROTEIN"/>
    <property type="match status" value="1"/>
</dbReference>
<evidence type="ECO:0000313" key="1">
    <source>
        <dbReference type="EMBL" id="BCZ47975.1"/>
    </source>
</evidence>
<sequence>MRITSSSVSMSGNTSEIYTTSQNHKNIESSITSDSSNNPAAIITISDEGRNQLENLSNSNSQQIEQLGQTSDSKVINSKGELTQTLIDGTLTALSNQSVSFTKTNSASTYVGNNYAGGSVGGSYKSYSADSVEMSLDHTESVKANFSFAEDAPYKDNTSTRSTTGDFTIEDNQTSLTHSESVEKIQSETFNEQNLNFNAHMIVQTSSGKASSIGLSVNVSREFYEKLDGTDSIKFEKTMQKLVDPLVINFDASSAELSNVKFSFDLDCDGTSDQISRLSKGSGFLALDKNNDGQINDGSELFGTKSGDGFADLASYDTDKNGWIDSGDEIYDKLRIWTMDEKGNNQLVGLGEKGIGAVYLGNVNTDYSLKSSDNELNGMIRQTGVFLRENFTAGTIQHVDFALDKNSSGLNTSPRENFTENSLKTVDNEPNKTKNILSKTTINMPQNIGSIEQHINIELQTNNYQSIRLSNTNVKSTWQTQENMSDDTSKELKNFLEETKMQIEQFKRILAKLNFQKKHVDMTLQGGSKLYAINQLTYNYSEDKNSVLDKYIKFMEDNE</sequence>
<evidence type="ECO:0000313" key="2">
    <source>
        <dbReference type="Proteomes" id="UP000824633"/>
    </source>
</evidence>
<name>A0ABM7T9Y5_9CLOT</name>
<protein>
    <submittedName>
        <fullName evidence="1">Uncharacterized protein</fullName>
    </submittedName>
</protein>
<organism evidence="1 2">
    <name type="scientific">Clostridium gelidum</name>
    <dbReference type="NCBI Taxonomy" id="704125"/>
    <lineage>
        <taxon>Bacteria</taxon>
        <taxon>Bacillati</taxon>
        <taxon>Bacillota</taxon>
        <taxon>Clostridia</taxon>
        <taxon>Eubacteriales</taxon>
        <taxon>Clostridiaceae</taxon>
        <taxon>Clostridium</taxon>
    </lineage>
</organism>
<keyword evidence="2" id="KW-1185">Reference proteome</keyword>
<gene>
    <name evidence="1" type="ORF">psyc5s11_40420</name>
</gene>
<dbReference type="Proteomes" id="UP000824633">
    <property type="component" value="Chromosome"/>
</dbReference>
<dbReference type="EMBL" id="AP024849">
    <property type="protein sequence ID" value="BCZ47975.1"/>
    <property type="molecule type" value="Genomic_DNA"/>
</dbReference>
<proteinExistence type="predicted"/>